<gene>
    <name evidence="2" type="ORF">GOCE00092_LOCUS6053</name>
</gene>
<proteinExistence type="predicted"/>
<dbReference type="EMBL" id="HBGK01011680">
    <property type="protein sequence ID" value="CAD9277144.1"/>
    <property type="molecule type" value="Transcribed_RNA"/>
</dbReference>
<protein>
    <submittedName>
        <fullName evidence="2">Uncharacterized protein</fullName>
    </submittedName>
</protein>
<accession>A0A7S1Y510</accession>
<organism evidence="2">
    <name type="scientific">Grammatophora oceanica</name>
    <dbReference type="NCBI Taxonomy" id="210454"/>
    <lineage>
        <taxon>Eukaryota</taxon>
        <taxon>Sar</taxon>
        <taxon>Stramenopiles</taxon>
        <taxon>Ochrophyta</taxon>
        <taxon>Bacillariophyta</taxon>
        <taxon>Fragilariophyceae</taxon>
        <taxon>Fragilariophycidae</taxon>
        <taxon>Rhabdonematales</taxon>
        <taxon>Grammatophoraceae</taxon>
        <taxon>Grammatophora</taxon>
    </lineage>
</organism>
<evidence type="ECO:0000256" key="1">
    <source>
        <dbReference type="SAM" id="MobiDB-lite"/>
    </source>
</evidence>
<sequence>MDPPFFSRAPAEGQGTSLPATAEDETELPPPVNLSFYDPCASDDLSASLEDEYGSYLKNSHASGVATELDPTSNKTFVSYSSSVFGMCVGTTTQPDAQGIKPNKNPVGKFMDALSSIERRSFAKEKKGRGKLLKYTCKDEKCCAELRFLSTYRNVADILCYRCTKAVDHASNCTSPWLPGWKLLSRTQAFRDMLQEYGGSKKSLKDLKSI</sequence>
<dbReference type="AlphaFoldDB" id="A0A7S1Y510"/>
<reference evidence="2" key="1">
    <citation type="submission" date="2021-01" db="EMBL/GenBank/DDBJ databases">
        <authorList>
            <person name="Corre E."/>
            <person name="Pelletier E."/>
            <person name="Niang G."/>
            <person name="Scheremetjew M."/>
            <person name="Finn R."/>
            <person name="Kale V."/>
            <person name="Holt S."/>
            <person name="Cochrane G."/>
            <person name="Meng A."/>
            <person name="Brown T."/>
            <person name="Cohen L."/>
        </authorList>
    </citation>
    <scope>NUCLEOTIDE SEQUENCE</scope>
    <source>
        <strain evidence="2">CCMP 410</strain>
    </source>
</reference>
<evidence type="ECO:0000313" key="2">
    <source>
        <dbReference type="EMBL" id="CAD9277144.1"/>
    </source>
</evidence>
<feature type="region of interest" description="Disordered" evidence="1">
    <location>
        <begin position="1"/>
        <end position="31"/>
    </location>
</feature>
<name>A0A7S1Y510_9STRA</name>